<evidence type="ECO:0000313" key="3">
    <source>
        <dbReference type="EMBL" id="KAK3801212.1"/>
    </source>
</evidence>
<feature type="transmembrane region" description="Helical" evidence="2">
    <location>
        <begin position="176"/>
        <end position="196"/>
    </location>
</feature>
<feature type="compositionally biased region" description="Basic and acidic residues" evidence="1">
    <location>
        <begin position="1"/>
        <end position="19"/>
    </location>
</feature>
<evidence type="ECO:0000313" key="4">
    <source>
        <dbReference type="Proteomes" id="UP001283361"/>
    </source>
</evidence>
<sequence length="332" mass="38308">MSKNKRVPEIKFDVPEKDSFSGSYSDSDSVDTDSSTDVEGKGEADDDDDEEEDEEEYFDPNDGEPRWLGRVWVPHERFSTDFDFGSTKSYEAKLGYNFGKFLTGRRDLDRVCNMWHILFLSISLILVLGGIVLHVRFGPFLIEYIQEQPSFNMYSHFINNVDRFTDIKFSGYIQELSLYLIIFNSIYLACSLVYIGYPLHKFSFTMPLICLVCGSSCVVEMAIINISYNTVISQNNELIDRLQMKLKSEYQIMGSNLFSVSYDYFSIWFRCCGIVDHHDFQQTKLSTLTQDKRLINLQVAPTCCKSELFEGQGAMGYRKILECAIRARPVYQ</sequence>
<reference evidence="3" key="1">
    <citation type="journal article" date="2023" name="G3 (Bethesda)">
        <title>A reference genome for the long-term kleptoplast-retaining sea slug Elysia crispata morphotype clarki.</title>
        <authorList>
            <person name="Eastman K.E."/>
            <person name="Pendleton A.L."/>
            <person name="Shaikh M.A."/>
            <person name="Suttiyut T."/>
            <person name="Ogas R."/>
            <person name="Tomko P."/>
            <person name="Gavelis G."/>
            <person name="Widhalm J.R."/>
            <person name="Wisecaver J.H."/>
        </authorList>
    </citation>
    <scope>NUCLEOTIDE SEQUENCE</scope>
    <source>
        <strain evidence="3">ECLA1</strain>
    </source>
</reference>
<evidence type="ECO:0000256" key="2">
    <source>
        <dbReference type="SAM" id="Phobius"/>
    </source>
</evidence>
<keyword evidence="2" id="KW-0812">Transmembrane</keyword>
<keyword evidence="2" id="KW-1133">Transmembrane helix</keyword>
<dbReference type="Proteomes" id="UP001283361">
    <property type="component" value="Unassembled WGS sequence"/>
</dbReference>
<comment type="caution">
    <text evidence="3">The sequence shown here is derived from an EMBL/GenBank/DDBJ whole genome shotgun (WGS) entry which is preliminary data.</text>
</comment>
<keyword evidence="4" id="KW-1185">Reference proteome</keyword>
<name>A0AAE1EBT1_9GAST</name>
<proteinExistence type="predicted"/>
<feature type="transmembrane region" description="Helical" evidence="2">
    <location>
        <begin position="115"/>
        <end position="135"/>
    </location>
</feature>
<dbReference type="EMBL" id="JAWDGP010000353">
    <property type="protein sequence ID" value="KAK3801212.1"/>
    <property type="molecule type" value="Genomic_DNA"/>
</dbReference>
<feature type="transmembrane region" description="Helical" evidence="2">
    <location>
        <begin position="208"/>
        <end position="228"/>
    </location>
</feature>
<dbReference type="AlphaFoldDB" id="A0AAE1EBT1"/>
<accession>A0AAE1EBT1</accession>
<protein>
    <submittedName>
        <fullName evidence="3">Uncharacterized protein</fullName>
    </submittedName>
</protein>
<organism evidence="3 4">
    <name type="scientific">Elysia crispata</name>
    <name type="common">lettuce slug</name>
    <dbReference type="NCBI Taxonomy" id="231223"/>
    <lineage>
        <taxon>Eukaryota</taxon>
        <taxon>Metazoa</taxon>
        <taxon>Spiralia</taxon>
        <taxon>Lophotrochozoa</taxon>
        <taxon>Mollusca</taxon>
        <taxon>Gastropoda</taxon>
        <taxon>Heterobranchia</taxon>
        <taxon>Euthyneura</taxon>
        <taxon>Panpulmonata</taxon>
        <taxon>Sacoglossa</taxon>
        <taxon>Placobranchoidea</taxon>
        <taxon>Plakobranchidae</taxon>
        <taxon>Elysia</taxon>
    </lineage>
</organism>
<evidence type="ECO:0000256" key="1">
    <source>
        <dbReference type="SAM" id="MobiDB-lite"/>
    </source>
</evidence>
<feature type="compositionally biased region" description="Acidic residues" evidence="1">
    <location>
        <begin position="44"/>
        <end position="62"/>
    </location>
</feature>
<gene>
    <name evidence="3" type="ORF">RRG08_057108</name>
</gene>
<keyword evidence="2" id="KW-0472">Membrane</keyword>
<feature type="region of interest" description="Disordered" evidence="1">
    <location>
        <begin position="1"/>
        <end position="63"/>
    </location>
</feature>
<feature type="non-terminal residue" evidence="3">
    <location>
        <position position="1"/>
    </location>
</feature>